<feature type="region of interest" description="Disordered" evidence="1">
    <location>
        <begin position="19"/>
        <end position="58"/>
    </location>
</feature>
<evidence type="ECO:0000313" key="3">
    <source>
        <dbReference type="Proteomes" id="UP001054945"/>
    </source>
</evidence>
<protein>
    <submittedName>
        <fullName evidence="2">Uncharacterized protein</fullName>
    </submittedName>
</protein>
<name>A0AAV4QZ43_CAEEX</name>
<evidence type="ECO:0000256" key="1">
    <source>
        <dbReference type="SAM" id="MobiDB-lite"/>
    </source>
</evidence>
<sequence>MSTHRDVLCVLRNRCRGGKGRNSGGAGRGERFMGGAERSGNGGIMEMDTRRPRHSDGRLLPTSYRELLLRRRGQQLKDVAAPQGGSLGLPNSTDRLQFQRRPNVLYGLWEAIVLLRNFKVTL</sequence>
<dbReference type="Proteomes" id="UP001054945">
    <property type="component" value="Unassembled WGS sequence"/>
</dbReference>
<gene>
    <name evidence="2" type="ORF">CEXT_83901</name>
</gene>
<reference evidence="2 3" key="1">
    <citation type="submission" date="2021-06" db="EMBL/GenBank/DDBJ databases">
        <title>Caerostris extrusa draft genome.</title>
        <authorList>
            <person name="Kono N."/>
            <person name="Arakawa K."/>
        </authorList>
    </citation>
    <scope>NUCLEOTIDE SEQUENCE [LARGE SCALE GENOMIC DNA]</scope>
</reference>
<comment type="caution">
    <text evidence="2">The sequence shown here is derived from an EMBL/GenBank/DDBJ whole genome shotgun (WGS) entry which is preliminary data.</text>
</comment>
<proteinExistence type="predicted"/>
<organism evidence="2 3">
    <name type="scientific">Caerostris extrusa</name>
    <name type="common">Bark spider</name>
    <name type="synonym">Caerostris bankana</name>
    <dbReference type="NCBI Taxonomy" id="172846"/>
    <lineage>
        <taxon>Eukaryota</taxon>
        <taxon>Metazoa</taxon>
        <taxon>Ecdysozoa</taxon>
        <taxon>Arthropoda</taxon>
        <taxon>Chelicerata</taxon>
        <taxon>Arachnida</taxon>
        <taxon>Araneae</taxon>
        <taxon>Araneomorphae</taxon>
        <taxon>Entelegynae</taxon>
        <taxon>Araneoidea</taxon>
        <taxon>Araneidae</taxon>
        <taxon>Caerostris</taxon>
    </lineage>
</organism>
<accession>A0AAV4QZ43</accession>
<keyword evidence="3" id="KW-1185">Reference proteome</keyword>
<feature type="compositionally biased region" description="Basic and acidic residues" evidence="1">
    <location>
        <begin position="47"/>
        <end position="57"/>
    </location>
</feature>
<evidence type="ECO:0000313" key="2">
    <source>
        <dbReference type="EMBL" id="GIY14745.1"/>
    </source>
</evidence>
<dbReference type="AlphaFoldDB" id="A0AAV4QZ43"/>
<dbReference type="EMBL" id="BPLR01007139">
    <property type="protein sequence ID" value="GIY14745.1"/>
    <property type="molecule type" value="Genomic_DNA"/>
</dbReference>